<sequence length="220" mass="26536">MDRPMVDPRSGSPLPPPPPPPPDYPMMRRERSRDRSYSPRRRYDDRSYRRDDRSYYRRDYYDRGYRDDRDSYHRSSDRYDRGGYYDRYDDRRSYHRMPPRPRPRRPVDRGTDEDRKTSTTLFVGNLPYAFRERDVASMFERYGRLTKVTVPMDSVTSKNKGFSFVEFEDRRDAEDAFDKFQGFSVEGRRLKLDWDIGLSKKDEHRSVRSSGPPPPPMDDR</sequence>
<dbReference type="InterPro" id="IPR035979">
    <property type="entry name" value="RBD_domain_sf"/>
</dbReference>
<dbReference type="Pfam" id="PF00076">
    <property type="entry name" value="RRM_1"/>
    <property type="match status" value="1"/>
</dbReference>
<evidence type="ECO:0000256" key="1">
    <source>
        <dbReference type="ARBA" id="ARBA00022884"/>
    </source>
</evidence>
<evidence type="ECO:0000313" key="5">
    <source>
        <dbReference type="EMBL" id="KAF7724653.1"/>
    </source>
</evidence>
<feature type="compositionally biased region" description="Basic and acidic residues" evidence="3">
    <location>
        <begin position="26"/>
        <end position="92"/>
    </location>
</feature>
<dbReference type="InterPro" id="IPR012677">
    <property type="entry name" value="Nucleotide-bd_a/b_plait_sf"/>
</dbReference>
<dbReference type="SUPFAM" id="SSF54928">
    <property type="entry name" value="RNA-binding domain, RBD"/>
    <property type="match status" value="1"/>
</dbReference>
<evidence type="ECO:0000256" key="3">
    <source>
        <dbReference type="SAM" id="MobiDB-lite"/>
    </source>
</evidence>
<evidence type="ECO:0000313" key="6">
    <source>
        <dbReference type="Proteomes" id="UP000605846"/>
    </source>
</evidence>
<dbReference type="CDD" id="cd00590">
    <property type="entry name" value="RRM_SF"/>
    <property type="match status" value="1"/>
</dbReference>
<feature type="compositionally biased region" description="Pro residues" evidence="3">
    <location>
        <begin position="211"/>
        <end position="220"/>
    </location>
</feature>
<feature type="region of interest" description="Disordered" evidence="3">
    <location>
        <begin position="1"/>
        <end position="116"/>
    </location>
</feature>
<dbReference type="OrthoDB" id="439808at2759"/>
<feature type="compositionally biased region" description="Basic and acidic residues" evidence="3">
    <location>
        <begin position="105"/>
        <end position="116"/>
    </location>
</feature>
<organism evidence="5 6">
    <name type="scientific">Apophysomyces ossiformis</name>
    <dbReference type="NCBI Taxonomy" id="679940"/>
    <lineage>
        <taxon>Eukaryota</taxon>
        <taxon>Fungi</taxon>
        <taxon>Fungi incertae sedis</taxon>
        <taxon>Mucoromycota</taxon>
        <taxon>Mucoromycotina</taxon>
        <taxon>Mucoromycetes</taxon>
        <taxon>Mucorales</taxon>
        <taxon>Mucorineae</taxon>
        <taxon>Mucoraceae</taxon>
        <taxon>Apophysomyces</taxon>
    </lineage>
</organism>
<dbReference type="EMBL" id="JABAYA010000114">
    <property type="protein sequence ID" value="KAF7724653.1"/>
    <property type="molecule type" value="Genomic_DNA"/>
</dbReference>
<comment type="caution">
    <text evidence="5">The sequence shown here is derived from an EMBL/GenBank/DDBJ whole genome shotgun (WGS) entry which is preliminary data.</text>
</comment>
<feature type="domain" description="RRM" evidence="4">
    <location>
        <begin position="119"/>
        <end position="197"/>
    </location>
</feature>
<dbReference type="Gene3D" id="3.30.70.330">
    <property type="match status" value="1"/>
</dbReference>
<name>A0A8H7EMU7_9FUNG</name>
<evidence type="ECO:0000256" key="2">
    <source>
        <dbReference type="PROSITE-ProRule" id="PRU00176"/>
    </source>
</evidence>
<feature type="region of interest" description="Disordered" evidence="3">
    <location>
        <begin position="201"/>
        <end position="220"/>
    </location>
</feature>
<feature type="compositionally biased region" description="Basic residues" evidence="3">
    <location>
        <begin position="93"/>
        <end position="104"/>
    </location>
</feature>
<keyword evidence="6" id="KW-1185">Reference proteome</keyword>
<dbReference type="SMART" id="SM00360">
    <property type="entry name" value="RRM"/>
    <property type="match status" value="1"/>
</dbReference>
<dbReference type="Proteomes" id="UP000605846">
    <property type="component" value="Unassembled WGS sequence"/>
</dbReference>
<dbReference type="InterPro" id="IPR000504">
    <property type="entry name" value="RRM_dom"/>
</dbReference>
<accession>A0A8H7EMU7</accession>
<gene>
    <name evidence="5" type="ORF">EC973_000825</name>
</gene>
<reference evidence="5" key="1">
    <citation type="submission" date="2020-01" db="EMBL/GenBank/DDBJ databases">
        <title>Genome Sequencing of Three Apophysomyces-Like Fungal Strains Confirms a Novel Fungal Genus in the Mucoromycota with divergent Burkholderia-like Endosymbiotic Bacteria.</title>
        <authorList>
            <person name="Stajich J.E."/>
            <person name="Macias A.M."/>
            <person name="Carter-House D."/>
            <person name="Lovett B."/>
            <person name="Kasson L.R."/>
            <person name="Berry K."/>
            <person name="Grigoriev I."/>
            <person name="Chang Y."/>
            <person name="Spatafora J."/>
            <person name="Kasson M.T."/>
        </authorList>
    </citation>
    <scope>NUCLEOTIDE SEQUENCE</scope>
    <source>
        <strain evidence="5">NRRL A-21654</strain>
    </source>
</reference>
<dbReference type="PANTHER" id="PTHR48027">
    <property type="entry name" value="HETEROGENEOUS NUCLEAR RIBONUCLEOPROTEIN 87F-RELATED"/>
    <property type="match status" value="1"/>
</dbReference>
<dbReference type="AlphaFoldDB" id="A0A8H7EMU7"/>
<dbReference type="InterPro" id="IPR052462">
    <property type="entry name" value="SLIRP/GR-RBP-like"/>
</dbReference>
<dbReference type="PROSITE" id="PS50102">
    <property type="entry name" value="RRM"/>
    <property type="match status" value="1"/>
</dbReference>
<dbReference type="GO" id="GO:0003723">
    <property type="term" value="F:RNA binding"/>
    <property type="evidence" value="ECO:0007669"/>
    <property type="project" value="UniProtKB-UniRule"/>
</dbReference>
<proteinExistence type="predicted"/>
<protein>
    <recommendedName>
        <fullName evidence="4">RRM domain-containing protein</fullName>
    </recommendedName>
</protein>
<keyword evidence="1 2" id="KW-0694">RNA-binding</keyword>
<feature type="compositionally biased region" description="Pro residues" evidence="3">
    <location>
        <begin position="13"/>
        <end position="24"/>
    </location>
</feature>
<evidence type="ECO:0000259" key="4">
    <source>
        <dbReference type="PROSITE" id="PS50102"/>
    </source>
</evidence>